<dbReference type="SMART" id="SM00388">
    <property type="entry name" value="HisKA"/>
    <property type="match status" value="1"/>
</dbReference>
<dbReference type="EC" id="2.7.13.3" evidence="2"/>
<dbReference type="SUPFAM" id="SSF55874">
    <property type="entry name" value="ATPase domain of HSP90 chaperone/DNA topoisomerase II/histidine kinase"/>
    <property type="match status" value="1"/>
</dbReference>
<dbReference type="Gene3D" id="1.10.287.130">
    <property type="match status" value="1"/>
</dbReference>
<evidence type="ECO:0000256" key="3">
    <source>
        <dbReference type="ARBA" id="ARBA00022553"/>
    </source>
</evidence>
<proteinExistence type="predicted"/>
<evidence type="ECO:0000313" key="9">
    <source>
        <dbReference type="Proteomes" id="UP000228921"/>
    </source>
</evidence>
<dbReference type="EMBL" id="PGTK01000004">
    <property type="protein sequence ID" value="PJF31283.1"/>
    <property type="molecule type" value="Genomic_DNA"/>
</dbReference>
<dbReference type="InterPro" id="IPR019278">
    <property type="entry name" value="DICT_dom"/>
</dbReference>
<evidence type="ECO:0000256" key="1">
    <source>
        <dbReference type="ARBA" id="ARBA00000085"/>
    </source>
</evidence>
<reference evidence="8 9" key="1">
    <citation type="submission" date="2017-11" db="EMBL/GenBank/DDBJ databases">
        <title>Evolution of Phototrophy in the Chloroflexi Phylum Driven by Horizontal Gene Transfer.</title>
        <authorList>
            <person name="Ward L.M."/>
            <person name="Hemp J."/>
            <person name="Shih P.M."/>
            <person name="Mcglynn S.E."/>
            <person name="Fischer W."/>
        </authorList>
    </citation>
    <scope>NUCLEOTIDE SEQUENCE [LARGE SCALE GENOMIC DNA]</scope>
    <source>
        <strain evidence="8">CP2_2F</strain>
    </source>
</reference>
<dbReference type="Pfam" id="PF10069">
    <property type="entry name" value="DICT"/>
    <property type="match status" value="1"/>
</dbReference>
<organism evidence="8 9">
    <name type="scientific">Candidatus Thermofonsia Clade 1 bacterium</name>
    <dbReference type="NCBI Taxonomy" id="2364210"/>
    <lineage>
        <taxon>Bacteria</taxon>
        <taxon>Bacillati</taxon>
        <taxon>Chloroflexota</taxon>
        <taxon>Candidatus Thermofontia</taxon>
        <taxon>Candidatus Thermofonsia Clade 1</taxon>
    </lineage>
</organism>
<dbReference type="PANTHER" id="PTHR45453:SF1">
    <property type="entry name" value="PHOSPHATE REGULON SENSOR PROTEIN PHOR"/>
    <property type="match status" value="1"/>
</dbReference>
<sequence length="555" mass="63539">MPDLQHSVFHRIRAYFPADWQPITCSKATLIDFSHAIEDMFIVHRLHGVLFTGFQESAYWRREVERYRYLSQIAQQVCIFAGRPLPPESSYREVRVTLPDGSPLRQEWFVIGLTEHFSILLAGLDRLEAAEDEALRRFETLWTFDPSVISDVLGDLLDIVRQERPDKAVQVEEAVQRFPPRPPDAHYASLLIQKFLGHLEQQHLLAHKAIFHLDALVETRTRQRDAAQRTLERVLQQLTSAVIVLNERAEVVLSNDVAQLLLQGNWDSSGEHLATLRYALAECTQRTAIYQRDLVLGDMILALSSSRLENEAGEPLTVVVLHDLSQLYLFDQTRQTLLETISHQLRTPLTVLNNTVYLLERDPMRLNEHLSALRLSLQKLVSLVNNLLEVAETQLFAVGFLPIYVHDVLEHLMTHLGTQAWHQRVRVENSLHTRLIVQLDLKRFIFCLLDVLDALQERLTEDQRILVRIEIVGTAEPNLWLLIRFLDSGEALPDPEPSALLRMAGQPVQALSGATRRALRLSLARRIVEQYGGELIIENLPEQVRVSILLPAKRG</sequence>
<dbReference type="InterPro" id="IPR003661">
    <property type="entry name" value="HisK_dim/P_dom"/>
</dbReference>
<evidence type="ECO:0000256" key="2">
    <source>
        <dbReference type="ARBA" id="ARBA00012438"/>
    </source>
</evidence>
<protein>
    <recommendedName>
        <fullName evidence="2">histidine kinase</fullName>
        <ecNumber evidence="2">2.7.13.3</ecNumber>
    </recommendedName>
</protein>
<dbReference type="PANTHER" id="PTHR45453">
    <property type="entry name" value="PHOSPHATE REGULON SENSOR PROTEIN PHOR"/>
    <property type="match status" value="1"/>
</dbReference>
<dbReference type="PROSITE" id="PS50109">
    <property type="entry name" value="HIS_KIN"/>
    <property type="match status" value="1"/>
</dbReference>
<dbReference type="InterPro" id="IPR036097">
    <property type="entry name" value="HisK_dim/P_sf"/>
</dbReference>
<comment type="catalytic activity">
    <reaction evidence="1">
        <text>ATP + protein L-histidine = ADP + protein N-phospho-L-histidine.</text>
        <dbReference type="EC" id="2.7.13.3"/>
    </reaction>
</comment>
<dbReference type="AlphaFoldDB" id="A0A2M8P166"/>
<dbReference type="GO" id="GO:0000155">
    <property type="term" value="F:phosphorelay sensor kinase activity"/>
    <property type="evidence" value="ECO:0007669"/>
    <property type="project" value="InterPro"/>
</dbReference>
<dbReference type="GO" id="GO:0016036">
    <property type="term" value="P:cellular response to phosphate starvation"/>
    <property type="evidence" value="ECO:0007669"/>
    <property type="project" value="TreeGrafter"/>
</dbReference>
<gene>
    <name evidence="8" type="ORF">CUN51_05305</name>
</gene>
<keyword evidence="4" id="KW-0808">Transferase</keyword>
<accession>A0A2M8P166</accession>
<dbReference type="SUPFAM" id="SSF47384">
    <property type="entry name" value="Homodimeric domain of signal transducing histidine kinase"/>
    <property type="match status" value="1"/>
</dbReference>
<dbReference type="GO" id="GO:0004721">
    <property type="term" value="F:phosphoprotein phosphatase activity"/>
    <property type="evidence" value="ECO:0007669"/>
    <property type="project" value="TreeGrafter"/>
</dbReference>
<dbReference type="CDD" id="cd00082">
    <property type="entry name" value="HisKA"/>
    <property type="match status" value="1"/>
</dbReference>
<evidence type="ECO:0000256" key="6">
    <source>
        <dbReference type="ARBA" id="ARBA00023012"/>
    </source>
</evidence>
<name>A0A2M8P166_9CHLR</name>
<evidence type="ECO:0000313" key="8">
    <source>
        <dbReference type="EMBL" id="PJF31283.1"/>
    </source>
</evidence>
<evidence type="ECO:0000259" key="7">
    <source>
        <dbReference type="PROSITE" id="PS50109"/>
    </source>
</evidence>
<keyword evidence="3" id="KW-0597">Phosphoprotein</keyword>
<keyword evidence="6" id="KW-0902">Two-component regulatory system</keyword>
<dbReference type="InterPro" id="IPR050351">
    <property type="entry name" value="BphY/WalK/GraS-like"/>
</dbReference>
<dbReference type="InterPro" id="IPR005467">
    <property type="entry name" value="His_kinase_dom"/>
</dbReference>
<dbReference type="InterPro" id="IPR036890">
    <property type="entry name" value="HATPase_C_sf"/>
</dbReference>
<feature type="domain" description="Histidine kinase" evidence="7">
    <location>
        <begin position="340"/>
        <end position="554"/>
    </location>
</feature>
<evidence type="ECO:0000256" key="4">
    <source>
        <dbReference type="ARBA" id="ARBA00022679"/>
    </source>
</evidence>
<dbReference type="Proteomes" id="UP000228921">
    <property type="component" value="Unassembled WGS sequence"/>
</dbReference>
<comment type="caution">
    <text evidence="8">The sequence shown here is derived from an EMBL/GenBank/DDBJ whole genome shotgun (WGS) entry which is preliminary data.</text>
</comment>
<keyword evidence="5" id="KW-0418">Kinase</keyword>
<dbReference type="Pfam" id="PF00512">
    <property type="entry name" value="HisKA"/>
    <property type="match status" value="1"/>
</dbReference>
<dbReference type="Gene3D" id="3.30.565.10">
    <property type="entry name" value="Histidine kinase-like ATPase, C-terminal domain"/>
    <property type="match status" value="1"/>
</dbReference>
<evidence type="ECO:0000256" key="5">
    <source>
        <dbReference type="ARBA" id="ARBA00022777"/>
    </source>
</evidence>
<dbReference type="GO" id="GO:0005886">
    <property type="term" value="C:plasma membrane"/>
    <property type="evidence" value="ECO:0007669"/>
    <property type="project" value="TreeGrafter"/>
</dbReference>